<name>A0A3B1E7P2_9ZZZZ</name>
<organism evidence="1">
    <name type="scientific">hydrothermal vent metagenome</name>
    <dbReference type="NCBI Taxonomy" id="652676"/>
    <lineage>
        <taxon>unclassified sequences</taxon>
        <taxon>metagenomes</taxon>
        <taxon>ecological metagenomes</taxon>
    </lineage>
</organism>
<reference evidence="1" key="1">
    <citation type="submission" date="2018-10" db="EMBL/GenBank/DDBJ databases">
        <authorList>
            <person name="Aoki K."/>
        </authorList>
    </citation>
    <scope>NUCLEOTIDE SEQUENCE</scope>
</reference>
<protein>
    <submittedName>
        <fullName evidence="1">Uncharacterized protein</fullName>
    </submittedName>
</protein>
<proteinExistence type="predicted"/>
<accession>A0A3B1E7P2</accession>
<dbReference type="EMBL" id="UOYO01000048">
    <property type="protein sequence ID" value="VAY88295.1"/>
    <property type="molecule type" value="Genomic_DNA"/>
</dbReference>
<dbReference type="AlphaFoldDB" id="A0A3B1E7P2"/>
<evidence type="ECO:0000313" key="1">
    <source>
        <dbReference type="EMBL" id="VAY88295.1"/>
    </source>
</evidence>
<sequence length="37" mass="4373">MYFDFIDEQISDKRLNDIKTGKEKLIPAKEVFKELGL</sequence>
<gene>
    <name evidence="1" type="ORF">MNB_ARC-1_1186</name>
</gene>